<dbReference type="InterPro" id="IPR036514">
    <property type="entry name" value="SGNH_hydro_sf"/>
</dbReference>
<protein>
    <recommendedName>
        <fullName evidence="3">SGNH/GDSL hydrolase family protein</fullName>
    </recommendedName>
</protein>
<name>A0A8J3D924_9BACT</name>
<dbReference type="SUPFAM" id="SSF52266">
    <property type="entry name" value="SGNH hydrolase"/>
    <property type="match status" value="1"/>
</dbReference>
<keyword evidence="2" id="KW-1185">Reference proteome</keyword>
<reference evidence="1" key="2">
    <citation type="submission" date="2020-09" db="EMBL/GenBank/DDBJ databases">
        <authorList>
            <person name="Sun Q."/>
            <person name="Kim S."/>
        </authorList>
    </citation>
    <scope>NUCLEOTIDE SEQUENCE</scope>
    <source>
        <strain evidence="1">KCTC 12870</strain>
    </source>
</reference>
<gene>
    <name evidence="1" type="ORF">GCM10007047_00760</name>
</gene>
<proteinExistence type="predicted"/>
<dbReference type="EMBL" id="BMXG01000001">
    <property type="protein sequence ID" value="GHB90012.1"/>
    <property type="molecule type" value="Genomic_DNA"/>
</dbReference>
<dbReference type="GO" id="GO:0016788">
    <property type="term" value="F:hydrolase activity, acting on ester bonds"/>
    <property type="evidence" value="ECO:0007669"/>
    <property type="project" value="UniProtKB-ARBA"/>
</dbReference>
<sequence>MSSAPVIHCIGDSHAGFFTGRDSIFPDNSEARPLPFFKVYHLGPVLAYNLPETNTTTGGREKLFELLAEEIPTGAWVMTIFGEIDCRAHLLRQAEKQQRPINEIAAKCAERYFGVVREIRARGFQVIVYNAIPSLPEKSSWADGKEDEFPAYGTQAERNAAIRAYNDALRKLCNVESVPFLENFDLLVDESGKPQKAFYMDKIHLAQTAMPLTLERLQALFPDCDFRPPERYIAEQEQAAQTSKQTSMTDIPGYLRRKALNWGEALHPRSLAAMARGASKEELKAIRHAMRPQPAHPDRKRAILREQGERFGCRIFIETGTYLGDTLAALEDAFAQLHSIELSPQLYQDAKRRFKDTPQIMLHQGNSGDVLPHLLESLNEPCLFWLDGHASGHDTAQPDELTPILRELKAIVAHPVKKHCILIDDAREFGRGKGYPALKRVSAIVEGVYSGWEVSEDIIRITP</sequence>
<dbReference type="SUPFAM" id="SSF53335">
    <property type="entry name" value="S-adenosyl-L-methionine-dependent methyltransferases"/>
    <property type="match status" value="1"/>
</dbReference>
<organism evidence="1 2">
    <name type="scientific">Cerasicoccus arenae</name>
    <dbReference type="NCBI Taxonomy" id="424488"/>
    <lineage>
        <taxon>Bacteria</taxon>
        <taxon>Pseudomonadati</taxon>
        <taxon>Verrucomicrobiota</taxon>
        <taxon>Opitutia</taxon>
        <taxon>Puniceicoccales</taxon>
        <taxon>Cerasicoccaceae</taxon>
        <taxon>Cerasicoccus</taxon>
    </lineage>
</organism>
<reference evidence="1" key="1">
    <citation type="journal article" date="2014" name="Int. J. Syst. Evol. Microbiol.">
        <title>Complete genome sequence of Corynebacterium casei LMG S-19264T (=DSM 44701T), isolated from a smear-ripened cheese.</title>
        <authorList>
            <consortium name="US DOE Joint Genome Institute (JGI-PGF)"/>
            <person name="Walter F."/>
            <person name="Albersmeier A."/>
            <person name="Kalinowski J."/>
            <person name="Ruckert C."/>
        </authorList>
    </citation>
    <scope>NUCLEOTIDE SEQUENCE</scope>
    <source>
        <strain evidence="1">KCTC 12870</strain>
    </source>
</reference>
<dbReference type="InterPro" id="IPR029063">
    <property type="entry name" value="SAM-dependent_MTases_sf"/>
</dbReference>
<dbReference type="Gene3D" id="3.40.50.150">
    <property type="entry name" value="Vaccinia Virus protein VP39"/>
    <property type="match status" value="1"/>
</dbReference>
<dbReference type="Gene3D" id="3.40.50.1110">
    <property type="entry name" value="SGNH hydrolase"/>
    <property type="match status" value="1"/>
</dbReference>
<dbReference type="AlphaFoldDB" id="A0A8J3D924"/>
<evidence type="ECO:0008006" key="3">
    <source>
        <dbReference type="Google" id="ProtNLM"/>
    </source>
</evidence>
<accession>A0A8J3D924</accession>
<evidence type="ECO:0000313" key="2">
    <source>
        <dbReference type="Proteomes" id="UP000642829"/>
    </source>
</evidence>
<comment type="caution">
    <text evidence="1">The sequence shown here is derived from an EMBL/GenBank/DDBJ whole genome shotgun (WGS) entry which is preliminary data.</text>
</comment>
<dbReference type="RefSeq" id="WP_189510624.1">
    <property type="nucleotide sequence ID" value="NZ_BMXG01000001.1"/>
</dbReference>
<evidence type="ECO:0000313" key="1">
    <source>
        <dbReference type="EMBL" id="GHB90012.1"/>
    </source>
</evidence>
<dbReference type="Proteomes" id="UP000642829">
    <property type="component" value="Unassembled WGS sequence"/>
</dbReference>